<gene>
    <name evidence="7" type="ORF">KUTeg_022169</name>
</gene>
<proteinExistence type="predicted"/>
<feature type="repeat" description="WD" evidence="5">
    <location>
        <begin position="165"/>
        <end position="206"/>
    </location>
</feature>
<dbReference type="InterPro" id="IPR040315">
    <property type="entry name" value="WDR46/Utp7"/>
</dbReference>
<dbReference type="SMART" id="SM00320">
    <property type="entry name" value="WD40"/>
    <property type="match status" value="2"/>
</dbReference>
<keyword evidence="4" id="KW-0539">Nucleus</keyword>
<evidence type="ECO:0000256" key="5">
    <source>
        <dbReference type="PROSITE-ProRule" id="PRU00221"/>
    </source>
</evidence>
<name>A0ABQ9E694_TEGGR</name>
<dbReference type="SUPFAM" id="SSF50978">
    <property type="entry name" value="WD40 repeat-like"/>
    <property type="match status" value="1"/>
</dbReference>
<dbReference type="PROSITE" id="PS50082">
    <property type="entry name" value="WD_REPEATS_2"/>
    <property type="match status" value="1"/>
</dbReference>
<accession>A0ABQ9E694</accession>
<evidence type="ECO:0000313" key="8">
    <source>
        <dbReference type="Proteomes" id="UP001217089"/>
    </source>
</evidence>
<sequence length="283" mass="31600">MSLKDFGPYCINYTRNGRFLLMGGAKGHVAAVDWQTKKLLCEINVMETLHDVKWLHQETLFAVAQKQWTYIYDNQGIELHCLKALDSVLRMEFLPYHFLLAAANAKGYISWLDVSIGQKIAGFSTGHGRLDVMCQNPHNAVVCLGHNGGTVTMWSPNVKEPLVKMLCHGGGVRSVAVDHRGIYMATSGIDRKLKIWDLRNYKMLQSYKIGMGANYLGFSQTDLLAAGKGNVVEVYQDCCRKTVSSPYMIHKLQSSITNLQFCPYEDVLGVGHGDVFETSKNGI</sequence>
<evidence type="ECO:0000256" key="4">
    <source>
        <dbReference type="ARBA" id="ARBA00023242"/>
    </source>
</evidence>
<comment type="subcellular location">
    <subcellularLocation>
        <location evidence="1">Nucleus</location>
        <location evidence="1">Nucleolus</location>
    </subcellularLocation>
</comment>
<organism evidence="7 8">
    <name type="scientific">Tegillarca granosa</name>
    <name type="common">Malaysian cockle</name>
    <name type="synonym">Anadara granosa</name>
    <dbReference type="NCBI Taxonomy" id="220873"/>
    <lineage>
        <taxon>Eukaryota</taxon>
        <taxon>Metazoa</taxon>
        <taxon>Spiralia</taxon>
        <taxon>Lophotrochozoa</taxon>
        <taxon>Mollusca</taxon>
        <taxon>Bivalvia</taxon>
        <taxon>Autobranchia</taxon>
        <taxon>Pteriomorphia</taxon>
        <taxon>Arcoida</taxon>
        <taxon>Arcoidea</taxon>
        <taxon>Arcidae</taxon>
        <taxon>Tegillarca</taxon>
    </lineage>
</organism>
<dbReference type="InterPro" id="IPR019775">
    <property type="entry name" value="WD40_repeat_CS"/>
</dbReference>
<evidence type="ECO:0000259" key="6">
    <source>
        <dbReference type="SMART" id="SM01033"/>
    </source>
</evidence>
<evidence type="ECO:0000256" key="2">
    <source>
        <dbReference type="ARBA" id="ARBA00022574"/>
    </source>
</evidence>
<keyword evidence="3" id="KW-0677">Repeat</keyword>
<protein>
    <recommendedName>
        <fullName evidence="6">BING4 C-terminal domain-containing protein</fullName>
    </recommendedName>
</protein>
<evidence type="ECO:0000256" key="3">
    <source>
        <dbReference type="ARBA" id="ARBA00022737"/>
    </source>
</evidence>
<dbReference type="InterPro" id="IPR012952">
    <property type="entry name" value="BING4_C_dom"/>
</dbReference>
<keyword evidence="2 5" id="KW-0853">WD repeat</keyword>
<feature type="domain" description="BING4 C-terminal" evidence="6">
    <location>
        <begin position="246"/>
        <end position="282"/>
    </location>
</feature>
<dbReference type="PROSITE" id="PS00678">
    <property type="entry name" value="WD_REPEATS_1"/>
    <property type="match status" value="1"/>
</dbReference>
<dbReference type="InterPro" id="IPR001680">
    <property type="entry name" value="WD40_rpt"/>
</dbReference>
<dbReference type="PROSITE" id="PS50294">
    <property type="entry name" value="WD_REPEATS_REGION"/>
    <property type="match status" value="1"/>
</dbReference>
<dbReference type="Proteomes" id="UP001217089">
    <property type="component" value="Unassembled WGS sequence"/>
</dbReference>
<dbReference type="InterPro" id="IPR015943">
    <property type="entry name" value="WD40/YVTN_repeat-like_dom_sf"/>
</dbReference>
<dbReference type="InterPro" id="IPR036322">
    <property type="entry name" value="WD40_repeat_dom_sf"/>
</dbReference>
<dbReference type="Pfam" id="PF00400">
    <property type="entry name" value="WD40"/>
    <property type="match status" value="1"/>
</dbReference>
<evidence type="ECO:0000256" key="1">
    <source>
        <dbReference type="ARBA" id="ARBA00004604"/>
    </source>
</evidence>
<dbReference type="Gene3D" id="2.130.10.10">
    <property type="entry name" value="YVTN repeat-like/Quinoprotein amine dehydrogenase"/>
    <property type="match status" value="1"/>
</dbReference>
<dbReference type="Pfam" id="PF08149">
    <property type="entry name" value="BING4CT"/>
    <property type="match status" value="1"/>
</dbReference>
<dbReference type="PANTHER" id="PTHR14085">
    <property type="entry name" value="WD-REPEAT PROTEIN BING4"/>
    <property type="match status" value="1"/>
</dbReference>
<comment type="caution">
    <text evidence="7">The sequence shown here is derived from an EMBL/GenBank/DDBJ whole genome shotgun (WGS) entry which is preliminary data.</text>
</comment>
<dbReference type="PANTHER" id="PTHR14085:SF3">
    <property type="entry name" value="WD REPEAT-CONTAINING PROTEIN 46"/>
    <property type="match status" value="1"/>
</dbReference>
<dbReference type="SMART" id="SM01033">
    <property type="entry name" value="BING4CT"/>
    <property type="match status" value="1"/>
</dbReference>
<evidence type="ECO:0000313" key="7">
    <source>
        <dbReference type="EMBL" id="KAJ8300650.1"/>
    </source>
</evidence>
<reference evidence="7 8" key="1">
    <citation type="submission" date="2022-12" db="EMBL/GenBank/DDBJ databases">
        <title>Chromosome-level genome of Tegillarca granosa.</title>
        <authorList>
            <person name="Kim J."/>
        </authorList>
    </citation>
    <scope>NUCLEOTIDE SEQUENCE [LARGE SCALE GENOMIC DNA]</scope>
    <source>
        <strain evidence="7">Teg-2019</strain>
        <tissue evidence="7">Adductor muscle</tissue>
    </source>
</reference>
<dbReference type="EMBL" id="JARBDR010000919">
    <property type="protein sequence ID" value="KAJ8300650.1"/>
    <property type="molecule type" value="Genomic_DNA"/>
</dbReference>
<keyword evidence="8" id="KW-1185">Reference proteome</keyword>